<organism evidence="7 8">
    <name type="scientific">Sporosarcina luteola</name>
    <dbReference type="NCBI Taxonomy" id="582850"/>
    <lineage>
        <taxon>Bacteria</taxon>
        <taxon>Bacillati</taxon>
        <taxon>Bacillota</taxon>
        <taxon>Bacilli</taxon>
        <taxon>Bacillales</taxon>
        <taxon>Caryophanaceae</taxon>
        <taxon>Sporosarcina</taxon>
    </lineage>
</organism>
<feature type="transmembrane region" description="Helical" evidence="5">
    <location>
        <begin position="209"/>
        <end position="231"/>
    </location>
</feature>
<evidence type="ECO:0000313" key="8">
    <source>
        <dbReference type="Proteomes" id="UP000321901"/>
    </source>
</evidence>
<dbReference type="InterPro" id="IPR051533">
    <property type="entry name" value="WaaL-like"/>
</dbReference>
<comment type="subcellular location">
    <subcellularLocation>
        <location evidence="1">Membrane</location>
        <topology evidence="1">Multi-pass membrane protein</topology>
    </subcellularLocation>
</comment>
<feature type="transmembrane region" description="Helical" evidence="5">
    <location>
        <begin position="41"/>
        <end position="59"/>
    </location>
</feature>
<feature type="domain" description="O-antigen ligase-related" evidence="6">
    <location>
        <begin position="49"/>
        <end position="194"/>
    </location>
</feature>
<feature type="transmembrane region" description="Helical" evidence="5">
    <location>
        <begin position="177"/>
        <end position="197"/>
    </location>
</feature>
<evidence type="ECO:0000256" key="1">
    <source>
        <dbReference type="ARBA" id="ARBA00004141"/>
    </source>
</evidence>
<protein>
    <recommendedName>
        <fullName evidence="6">O-antigen ligase-related domain-containing protein</fullName>
    </recommendedName>
</protein>
<proteinExistence type="predicted"/>
<feature type="transmembrane region" description="Helical" evidence="5">
    <location>
        <begin position="65"/>
        <end position="83"/>
    </location>
</feature>
<dbReference type="AlphaFoldDB" id="A0A511Z729"/>
<accession>A0A511Z729</accession>
<reference evidence="7 8" key="1">
    <citation type="submission" date="2019-07" db="EMBL/GenBank/DDBJ databases">
        <title>Whole genome shotgun sequence of Sporosarcina luteola NBRC 105378.</title>
        <authorList>
            <person name="Hosoyama A."/>
            <person name="Uohara A."/>
            <person name="Ohji S."/>
            <person name="Ichikawa N."/>
        </authorList>
    </citation>
    <scope>NUCLEOTIDE SEQUENCE [LARGE SCALE GENOMIC DNA]</scope>
    <source>
        <strain evidence="7 8">NBRC 105378</strain>
    </source>
</reference>
<dbReference type="EMBL" id="BJYL01000020">
    <property type="protein sequence ID" value="GEN83255.1"/>
    <property type="molecule type" value="Genomic_DNA"/>
</dbReference>
<dbReference type="Pfam" id="PF04932">
    <property type="entry name" value="Wzy_C"/>
    <property type="match status" value="1"/>
</dbReference>
<feature type="transmembrane region" description="Helical" evidence="5">
    <location>
        <begin position="90"/>
        <end position="109"/>
    </location>
</feature>
<dbReference type="PANTHER" id="PTHR37422">
    <property type="entry name" value="TEICHURONIC ACID BIOSYNTHESIS PROTEIN TUAE"/>
    <property type="match status" value="1"/>
</dbReference>
<keyword evidence="8" id="KW-1185">Reference proteome</keyword>
<evidence type="ECO:0000256" key="5">
    <source>
        <dbReference type="SAM" id="Phobius"/>
    </source>
</evidence>
<evidence type="ECO:0000256" key="2">
    <source>
        <dbReference type="ARBA" id="ARBA00022692"/>
    </source>
</evidence>
<keyword evidence="3 5" id="KW-1133">Transmembrane helix</keyword>
<dbReference type="Proteomes" id="UP000321901">
    <property type="component" value="Unassembled WGS sequence"/>
</dbReference>
<dbReference type="GO" id="GO:0016020">
    <property type="term" value="C:membrane"/>
    <property type="evidence" value="ECO:0007669"/>
    <property type="project" value="UniProtKB-SubCell"/>
</dbReference>
<name>A0A511Z729_9BACL</name>
<keyword evidence="2 5" id="KW-0812">Transmembrane</keyword>
<evidence type="ECO:0000313" key="7">
    <source>
        <dbReference type="EMBL" id="GEN83255.1"/>
    </source>
</evidence>
<dbReference type="InterPro" id="IPR007016">
    <property type="entry name" value="O-antigen_ligase-rel_domated"/>
</dbReference>
<evidence type="ECO:0000256" key="4">
    <source>
        <dbReference type="ARBA" id="ARBA00023136"/>
    </source>
</evidence>
<gene>
    <name evidence="7" type="ORF">SLU01_15670</name>
</gene>
<evidence type="ECO:0000256" key="3">
    <source>
        <dbReference type="ARBA" id="ARBA00022989"/>
    </source>
</evidence>
<feature type="transmembrane region" description="Helical" evidence="5">
    <location>
        <begin position="16"/>
        <end position="34"/>
    </location>
</feature>
<comment type="caution">
    <text evidence="7">The sequence shown here is derived from an EMBL/GenBank/DDBJ whole genome shotgun (WGS) entry which is preliminary data.</text>
</comment>
<keyword evidence="4 5" id="KW-0472">Membrane</keyword>
<evidence type="ECO:0000259" key="6">
    <source>
        <dbReference type="Pfam" id="PF04932"/>
    </source>
</evidence>
<sequence>MNYNATIRFHGGAGDANYYSMYIMIAMFCMLYIISRETNKIGRMVYPFLFLLLMAFGVLSLSRMFLLVVTFLCFLLVLKVVFTVRKSKRLITFIMFIVTYLSIFIVYYSKDIMSAIGLLFSRFTDFIDDPAALTSNRNIIAEQYLELMSSDYIHLIFGIGIQDYHIRSGVLLETHNLLLELFVVWGIVGFFVFLVFILTIFKNTKPSKIFFGTSLIGWLPLLCIGVSFLSINAMSNESSFLLLLFAMKNIYEYERI</sequence>
<dbReference type="PANTHER" id="PTHR37422:SF17">
    <property type="entry name" value="O-ANTIGEN LIGASE"/>
    <property type="match status" value="1"/>
</dbReference>